<name>A0A385EE14_9CAUD</name>
<protein>
    <submittedName>
        <fullName evidence="1">Uncharacterized protein</fullName>
    </submittedName>
</protein>
<reference evidence="2" key="1">
    <citation type="submission" date="2018-07" db="EMBL/GenBank/DDBJ databases">
        <title>Giant CbK-like Caulobacter bacteriophages have genetically divergent genomes.</title>
        <authorList>
            <person name="Wilson K.M."/>
            <person name="Ely B."/>
        </authorList>
    </citation>
    <scope>NUCLEOTIDE SEQUENCE [LARGE SCALE GENOMIC DNA]</scope>
</reference>
<keyword evidence="2" id="KW-1185">Reference proteome</keyword>
<gene>
    <name evidence="1" type="ORF">CcrBL9_gp068c</name>
</gene>
<accession>A0A385EE14</accession>
<evidence type="ECO:0000313" key="1">
    <source>
        <dbReference type="EMBL" id="AXQ69092.1"/>
    </source>
</evidence>
<organism evidence="1 2">
    <name type="scientific">Caulobacter phage CcrBL9</name>
    <dbReference type="NCBI Taxonomy" id="2283270"/>
    <lineage>
        <taxon>Viruses</taxon>
        <taxon>Duplodnaviria</taxon>
        <taxon>Heunggongvirae</taxon>
        <taxon>Uroviricota</taxon>
        <taxon>Caudoviricetes</taxon>
        <taxon>Jeanschmidtviridae</taxon>
        <taxon>Bertelyvirus</taxon>
        <taxon>Bertelyvirus BL9</taxon>
    </lineage>
</organism>
<dbReference type="EMBL" id="MH588546">
    <property type="protein sequence ID" value="AXQ69092.1"/>
    <property type="molecule type" value="Genomic_DNA"/>
</dbReference>
<evidence type="ECO:0000313" key="2">
    <source>
        <dbReference type="Proteomes" id="UP000259421"/>
    </source>
</evidence>
<sequence>MSPAMLKGVAEAKLLSARLVVQGLAGMICDRMHFDEGDEHYPDTPPEAYEVSSLRADLRDAVLDQLVAESVYLEAQRRVDEHTRLSNI</sequence>
<dbReference type="Proteomes" id="UP000259421">
    <property type="component" value="Segment"/>
</dbReference>
<proteinExistence type="predicted"/>
<reference evidence="1 2" key="2">
    <citation type="submission" date="2018-09" db="EMBL/GenBank/DDBJ databases">
        <title>Giant CbK-like Caulobacter bacteriophages have genetically divergent genomes.</title>
        <authorList>
            <person name="Wilson K."/>
            <person name="Ely B."/>
        </authorList>
    </citation>
    <scope>NUCLEOTIDE SEQUENCE [LARGE SCALE GENOMIC DNA]</scope>
</reference>